<dbReference type="VEuPathDB" id="TrichDB:TVAGG3_0988660"/>
<dbReference type="InterPro" id="IPR017884">
    <property type="entry name" value="SANT_dom"/>
</dbReference>
<dbReference type="InParanoid" id="A2ELY4"/>
<dbReference type="EMBL" id="DS113426">
    <property type="protein sequence ID" value="EAY06323.1"/>
    <property type="molecule type" value="Genomic_DNA"/>
</dbReference>
<dbReference type="Proteomes" id="UP000001542">
    <property type="component" value="Unassembled WGS sequence"/>
</dbReference>
<proteinExistence type="predicted"/>
<keyword evidence="5" id="KW-1185">Reference proteome</keyword>
<evidence type="ECO:0000259" key="3">
    <source>
        <dbReference type="PROSITE" id="PS51294"/>
    </source>
</evidence>
<evidence type="ECO:0000313" key="4">
    <source>
        <dbReference type="EMBL" id="EAY06323.1"/>
    </source>
</evidence>
<dbReference type="InterPro" id="IPR009057">
    <property type="entry name" value="Homeodomain-like_sf"/>
</dbReference>
<dbReference type="KEGG" id="tva:4764196"/>
<gene>
    <name evidence="4" type="ORF">TVAG_065800</name>
</gene>
<feature type="domain" description="HTH myb-type" evidence="3">
    <location>
        <begin position="60"/>
        <end position="109"/>
    </location>
</feature>
<dbReference type="OrthoDB" id="2143914at2759"/>
<dbReference type="PANTHER" id="PTHR45614">
    <property type="entry name" value="MYB PROTEIN-RELATED"/>
    <property type="match status" value="1"/>
</dbReference>
<protein>
    <submittedName>
        <fullName evidence="4">Myb-like DNA-binding domain containing protein</fullName>
    </submittedName>
</protein>
<dbReference type="AlphaFoldDB" id="A2ELY4"/>
<dbReference type="PROSITE" id="PS51293">
    <property type="entry name" value="SANT"/>
    <property type="match status" value="1"/>
</dbReference>
<dbReference type="CDD" id="cd00167">
    <property type="entry name" value="SANT"/>
    <property type="match status" value="1"/>
</dbReference>
<feature type="domain" description="Myb-like" evidence="1">
    <location>
        <begin position="60"/>
        <end position="105"/>
    </location>
</feature>
<dbReference type="VEuPathDB" id="TrichDB:TVAG_065800"/>
<organism evidence="4 5">
    <name type="scientific">Trichomonas vaginalis (strain ATCC PRA-98 / G3)</name>
    <dbReference type="NCBI Taxonomy" id="412133"/>
    <lineage>
        <taxon>Eukaryota</taxon>
        <taxon>Metamonada</taxon>
        <taxon>Parabasalia</taxon>
        <taxon>Trichomonadida</taxon>
        <taxon>Trichomonadidae</taxon>
        <taxon>Trichomonas</taxon>
    </lineage>
</organism>
<dbReference type="STRING" id="5722.A2ELY4"/>
<dbReference type="GO" id="GO:0000981">
    <property type="term" value="F:DNA-binding transcription factor activity, RNA polymerase II-specific"/>
    <property type="evidence" value="ECO:0000318"/>
    <property type="project" value="GO_Central"/>
</dbReference>
<dbReference type="Pfam" id="PF00249">
    <property type="entry name" value="Myb_DNA-binding"/>
    <property type="match status" value="1"/>
</dbReference>
<dbReference type="GO" id="GO:0000978">
    <property type="term" value="F:RNA polymerase II cis-regulatory region sequence-specific DNA binding"/>
    <property type="evidence" value="ECO:0000318"/>
    <property type="project" value="GO_Central"/>
</dbReference>
<dbReference type="PANTHER" id="PTHR45614:SF25">
    <property type="entry name" value="MYB PROTEIN"/>
    <property type="match status" value="1"/>
</dbReference>
<reference evidence="4" key="2">
    <citation type="journal article" date="2007" name="Science">
        <title>Draft genome sequence of the sexually transmitted pathogen Trichomonas vaginalis.</title>
        <authorList>
            <person name="Carlton J.M."/>
            <person name="Hirt R.P."/>
            <person name="Silva J.C."/>
            <person name="Delcher A.L."/>
            <person name="Schatz M."/>
            <person name="Zhao Q."/>
            <person name="Wortman J.R."/>
            <person name="Bidwell S.L."/>
            <person name="Alsmark U.C.M."/>
            <person name="Besteiro S."/>
            <person name="Sicheritz-Ponten T."/>
            <person name="Noel C.J."/>
            <person name="Dacks J.B."/>
            <person name="Foster P.G."/>
            <person name="Simillion C."/>
            <person name="Van de Peer Y."/>
            <person name="Miranda-Saavedra D."/>
            <person name="Barton G.J."/>
            <person name="Westrop G.D."/>
            <person name="Mueller S."/>
            <person name="Dessi D."/>
            <person name="Fiori P.L."/>
            <person name="Ren Q."/>
            <person name="Paulsen I."/>
            <person name="Zhang H."/>
            <person name="Bastida-Corcuera F.D."/>
            <person name="Simoes-Barbosa A."/>
            <person name="Brown M.T."/>
            <person name="Hayes R.D."/>
            <person name="Mukherjee M."/>
            <person name="Okumura C.Y."/>
            <person name="Schneider R."/>
            <person name="Smith A.J."/>
            <person name="Vanacova S."/>
            <person name="Villalvazo M."/>
            <person name="Haas B.J."/>
            <person name="Pertea M."/>
            <person name="Feldblyum T.V."/>
            <person name="Utterback T.R."/>
            <person name="Shu C.L."/>
            <person name="Osoegawa K."/>
            <person name="de Jong P.J."/>
            <person name="Hrdy I."/>
            <person name="Horvathova L."/>
            <person name="Zubacova Z."/>
            <person name="Dolezal P."/>
            <person name="Malik S.B."/>
            <person name="Logsdon J.M. Jr."/>
            <person name="Henze K."/>
            <person name="Gupta A."/>
            <person name="Wang C.C."/>
            <person name="Dunne R.L."/>
            <person name="Upcroft J.A."/>
            <person name="Upcroft P."/>
            <person name="White O."/>
            <person name="Salzberg S.L."/>
            <person name="Tang P."/>
            <person name="Chiu C.-H."/>
            <person name="Lee Y.-S."/>
            <person name="Embley T.M."/>
            <person name="Coombs G.H."/>
            <person name="Mottram J.C."/>
            <person name="Tachezy J."/>
            <person name="Fraser-Liggett C.M."/>
            <person name="Johnson P.J."/>
        </authorList>
    </citation>
    <scope>NUCLEOTIDE SEQUENCE [LARGE SCALE GENOMIC DNA]</scope>
    <source>
        <strain evidence="4">G3</strain>
    </source>
</reference>
<evidence type="ECO:0000313" key="5">
    <source>
        <dbReference type="Proteomes" id="UP000001542"/>
    </source>
</evidence>
<dbReference type="PROSITE" id="PS51294">
    <property type="entry name" value="HTH_MYB"/>
    <property type="match status" value="1"/>
</dbReference>
<dbReference type="Gene3D" id="1.10.10.60">
    <property type="entry name" value="Homeodomain-like"/>
    <property type="match status" value="1"/>
</dbReference>
<dbReference type="RefSeq" id="XP_001318546.1">
    <property type="nucleotide sequence ID" value="XM_001318511.1"/>
</dbReference>
<dbReference type="InterPro" id="IPR017930">
    <property type="entry name" value="Myb_dom"/>
</dbReference>
<feature type="domain" description="SANT" evidence="2">
    <location>
        <begin position="58"/>
        <end position="109"/>
    </location>
</feature>
<dbReference type="SUPFAM" id="SSF46689">
    <property type="entry name" value="Homeodomain-like"/>
    <property type="match status" value="2"/>
</dbReference>
<evidence type="ECO:0000259" key="1">
    <source>
        <dbReference type="PROSITE" id="PS50090"/>
    </source>
</evidence>
<dbReference type="SMR" id="A2ELY4"/>
<dbReference type="GO" id="GO:0005634">
    <property type="term" value="C:nucleus"/>
    <property type="evidence" value="ECO:0000318"/>
    <property type="project" value="GO_Central"/>
</dbReference>
<accession>A2ELY4</accession>
<reference evidence="4" key="1">
    <citation type="submission" date="2006-10" db="EMBL/GenBank/DDBJ databases">
        <authorList>
            <person name="Amadeo P."/>
            <person name="Zhao Q."/>
            <person name="Wortman J."/>
            <person name="Fraser-Liggett C."/>
            <person name="Carlton J."/>
        </authorList>
    </citation>
    <scope>NUCLEOTIDE SEQUENCE</scope>
    <source>
        <strain evidence="4">G3</strain>
    </source>
</reference>
<sequence>MFKRVIHRFSKEEDEKIIKEVKKHDNNIKWAVDVLEKKLGANHSRRSIIERYKGFLSQSRDNWTAEEDKLILDNYKIYGNKWAAIAKFLKNRSGDQVKIRHKQLTKVKTPDSTTENSDSPIEVLASSQDSISEDFWTNFITDFEMNEEEINRMLCLI</sequence>
<name>A2ELY4_TRIV3</name>
<evidence type="ECO:0000259" key="2">
    <source>
        <dbReference type="PROSITE" id="PS51293"/>
    </source>
</evidence>
<dbReference type="GO" id="GO:0006355">
    <property type="term" value="P:regulation of DNA-templated transcription"/>
    <property type="evidence" value="ECO:0000318"/>
    <property type="project" value="GO_Central"/>
</dbReference>
<dbReference type="PROSITE" id="PS50090">
    <property type="entry name" value="MYB_LIKE"/>
    <property type="match status" value="1"/>
</dbReference>
<dbReference type="InterPro" id="IPR050560">
    <property type="entry name" value="MYB_TF"/>
</dbReference>
<dbReference type="SMART" id="SM00717">
    <property type="entry name" value="SANT"/>
    <property type="match status" value="2"/>
</dbReference>
<dbReference type="InterPro" id="IPR001005">
    <property type="entry name" value="SANT/Myb"/>
</dbReference>
<keyword evidence="4" id="KW-0238">DNA-binding</keyword>